<organism evidence="1 2">
    <name type="scientific">Kordia aestuariivivens</name>
    <dbReference type="NCBI Taxonomy" id="2759037"/>
    <lineage>
        <taxon>Bacteria</taxon>
        <taxon>Pseudomonadati</taxon>
        <taxon>Bacteroidota</taxon>
        <taxon>Flavobacteriia</taxon>
        <taxon>Flavobacteriales</taxon>
        <taxon>Flavobacteriaceae</taxon>
        <taxon>Kordia</taxon>
    </lineage>
</organism>
<accession>A0ABR7QAZ7</accession>
<name>A0ABR7QAZ7_9FLAO</name>
<sequence>MNIKGDSIHIKNFKGIEKEFKMVDTTVYFKLKNNKFVFGGDEIYDWKVKVSKDSMVVIFDTNEKMQVIFRKLPKRSKKIDWNPKGKRYIMEGDGEKLHQDYTNDSIMYSHYVNEIDVYANKWQIENVDNYSFLLHKFSAGNAPLLIDSVSGTNVYLTNYSIKKNNIVLEEQKNVTTKPSKLFGEWKLVSKKEIIEVDGELQYELYSMNNLHKLSIEEDSIKMYNRIWKSRSSWKYYEDEKIILLEMDKQKLIKIVQLTKNELVLEMNLGENMGREKQFVFKRE</sequence>
<evidence type="ECO:0000313" key="2">
    <source>
        <dbReference type="Proteomes" id="UP000619238"/>
    </source>
</evidence>
<dbReference type="RefSeq" id="WP_187562752.1">
    <property type="nucleotide sequence ID" value="NZ_JACGWS010000008.1"/>
</dbReference>
<reference evidence="1 2" key="1">
    <citation type="submission" date="2020-07" db="EMBL/GenBank/DDBJ databases">
        <title>Description of Kordia aestuariivivens sp. nov., isolated from a tidal flat.</title>
        <authorList>
            <person name="Park S."/>
            <person name="Yoon J.-H."/>
        </authorList>
    </citation>
    <scope>NUCLEOTIDE SEQUENCE [LARGE SCALE GENOMIC DNA]</scope>
    <source>
        <strain evidence="1 2">YSTF-M3</strain>
    </source>
</reference>
<evidence type="ECO:0000313" key="1">
    <source>
        <dbReference type="EMBL" id="MBC8755703.1"/>
    </source>
</evidence>
<dbReference type="Proteomes" id="UP000619238">
    <property type="component" value="Unassembled WGS sequence"/>
</dbReference>
<keyword evidence="2" id="KW-1185">Reference proteome</keyword>
<dbReference type="EMBL" id="JACGWS010000008">
    <property type="protein sequence ID" value="MBC8755703.1"/>
    <property type="molecule type" value="Genomic_DNA"/>
</dbReference>
<gene>
    <name evidence="1" type="ORF">H2O64_13590</name>
</gene>
<comment type="caution">
    <text evidence="1">The sequence shown here is derived from an EMBL/GenBank/DDBJ whole genome shotgun (WGS) entry which is preliminary data.</text>
</comment>
<proteinExistence type="predicted"/>
<protein>
    <submittedName>
        <fullName evidence="1">Uncharacterized protein</fullName>
    </submittedName>
</protein>